<dbReference type="InterPro" id="IPR037522">
    <property type="entry name" value="HD_GYP_dom"/>
</dbReference>
<evidence type="ECO:0000313" key="3">
    <source>
        <dbReference type="EMBL" id="WZJ21434.1"/>
    </source>
</evidence>
<proteinExistence type="predicted"/>
<dbReference type="EMBL" id="CP151406">
    <property type="protein sequence ID" value="WZJ21434.1"/>
    <property type="molecule type" value="Genomic_DNA"/>
</dbReference>
<dbReference type="Proteomes" id="UP001479520">
    <property type="component" value="Chromosome"/>
</dbReference>
<dbReference type="PROSITE" id="PS51831">
    <property type="entry name" value="HD"/>
    <property type="match status" value="1"/>
</dbReference>
<evidence type="ECO:0000313" key="4">
    <source>
        <dbReference type="Proteomes" id="UP001479520"/>
    </source>
</evidence>
<dbReference type="Pfam" id="PF13487">
    <property type="entry name" value="HD_5"/>
    <property type="match status" value="1"/>
</dbReference>
<organism evidence="3 4">
    <name type="scientific">Azonexus hydrophilus</name>
    <dbReference type="NCBI Taxonomy" id="418702"/>
    <lineage>
        <taxon>Bacteria</taxon>
        <taxon>Pseudomonadati</taxon>
        <taxon>Pseudomonadota</taxon>
        <taxon>Betaproteobacteria</taxon>
        <taxon>Rhodocyclales</taxon>
        <taxon>Azonexaceae</taxon>
        <taxon>Azonexus</taxon>
    </lineage>
</organism>
<dbReference type="CDD" id="cd00077">
    <property type="entry name" value="HDc"/>
    <property type="match status" value="2"/>
</dbReference>
<dbReference type="SUPFAM" id="SSF109604">
    <property type="entry name" value="HD-domain/PDEase-like"/>
    <property type="match status" value="2"/>
</dbReference>
<evidence type="ECO:0000259" key="2">
    <source>
        <dbReference type="PROSITE" id="PS51832"/>
    </source>
</evidence>
<dbReference type="InterPro" id="IPR006674">
    <property type="entry name" value="HD_domain"/>
</dbReference>
<feature type="domain" description="HD" evidence="1">
    <location>
        <begin position="242"/>
        <end position="364"/>
    </location>
</feature>
<dbReference type="PANTHER" id="PTHR43155">
    <property type="entry name" value="CYCLIC DI-GMP PHOSPHODIESTERASE PA4108-RELATED"/>
    <property type="match status" value="1"/>
</dbReference>
<evidence type="ECO:0000259" key="1">
    <source>
        <dbReference type="PROSITE" id="PS51831"/>
    </source>
</evidence>
<dbReference type="PANTHER" id="PTHR43155:SF1">
    <property type="entry name" value="3'3'-CGAMP-SPECIFIC PHOSPHODIESTERASE 1"/>
    <property type="match status" value="1"/>
</dbReference>
<dbReference type="SMART" id="SM00471">
    <property type="entry name" value="HDc"/>
    <property type="match status" value="2"/>
</dbReference>
<gene>
    <name evidence="3" type="ORF">AADV58_16005</name>
</gene>
<sequence length="415" mass="46409">MSTHHPHALLGADLRSVIYALSDALDLVGIDDLAHGKRVGIMAAECLRSQGVSDEETRFIFDLGLLHDIGVSSTVTHGHLVKEFDWESSQKHCLTGYELLRDFAPLADMAQPVRLHHTHWADLVQRDHDRQVLLQANLIYLVDRVDALSAPHYADGSLLMHTERIRGEISARSGSFFAPELVDLFLEASRSESFWLNLEPRSIQTYLNDMRTRGRRHVMNIGELKQLATIFSRIVDAKSPFTAEHSLGVARLARWLGERCDLPVARCEQLEIAGLLHDIGKLRVPDEILDKPAKLDERERKVMNAHSFETYQILKPIPGFDEIALWAAYHHESPGGDGYPFRVSAERLCLEARILRVADIFQAMAQDRPYRTGLPAEKVAAFMQELVDQGRVDADLVALTLADLPAAMAAAKPAG</sequence>
<feature type="domain" description="HD-GYP" evidence="2">
    <location>
        <begin position="220"/>
        <end position="415"/>
    </location>
</feature>
<dbReference type="PROSITE" id="PS51832">
    <property type="entry name" value="HD_GYP"/>
    <property type="match status" value="1"/>
</dbReference>
<dbReference type="Pfam" id="PF01966">
    <property type="entry name" value="HD"/>
    <property type="match status" value="1"/>
</dbReference>
<dbReference type="InterPro" id="IPR003607">
    <property type="entry name" value="HD/PDEase_dom"/>
</dbReference>
<keyword evidence="4" id="KW-1185">Reference proteome</keyword>
<dbReference type="RefSeq" id="WP_341743701.1">
    <property type="nucleotide sequence ID" value="NZ_CP151406.1"/>
</dbReference>
<dbReference type="Gene3D" id="1.10.3210.10">
    <property type="entry name" value="Hypothetical protein af1432"/>
    <property type="match status" value="2"/>
</dbReference>
<protein>
    <submittedName>
        <fullName evidence="3">HD domain-containing phosphohydrolase</fullName>
    </submittedName>
</protein>
<name>A0ABZ2XIY2_9RHOO</name>
<accession>A0ABZ2XIY2</accession>
<reference evidence="3 4" key="1">
    <citation type="submission" date="2024-04" db="EMBL/GenBank/DDBJ databases">
        <title>Dissimilatory iodate-reducing microorganisms contribute to the enrichment of iodine in groundwater.</title>
        <authorList>
            <person name="Jiang Z."/>
        </authorList>
    </citation>
    <scope>NUCLEOTIDE SEQUENCE [LARGE SCALE GENOMIC DNA]</scope>
    <source>
        <strain evidence="3 4">NCP973</strain>
    </source>
</reference>